<dbReference type="Gene3D" id="3.30.700.10">
    <property type="entry name" value="Glycoprotein, Type 4 Pilin"/>
    <property type="match status" value="1"/>
</dbReference>
<keyword evidence="2" id="KW-0812">Transmembrane</keyword>
<organism evidence="3 4">
    <name type="scientific">Acinetobacter lwoffii</name>
    <dbReference type="NCBI Taxonomy" id="28090"/>
    <lineage>
        <taxon>Bacteria</taxon>
        <taxon>Pseudomonadati</taxon>
        <taxon>Pseudomonadota</taxon>
        <taxon>Gammaproteobacteria</taxon>
        <taxon>Moraxellales</taxon>
        <taxon>Moraxellaceae</taxon>
        <taxon>Acinetobacter</taxon>
    </lineage>
</organism>
<dbReference type="PROSITE" id="PS00409">
    <property type="entry name" value="PROKAR_NTER_METHYL"/>
    <property type="match status" value="1"/>
</dbReference>
<proteinExistence type="predicted"/>
<keyword evidence="2" id="KW-1133">Transmembrane helix</keyword>
<gene>
    <name evidence="3" type="ORF">K8V79_00550</name>
</gene>
<dbReference type="InterPro" id="IPR031982">
    <property type="entry name" value="PilE-like"/>
</dbReference>
<comment type="caution">
    <text evidence="3">The sequence shown here is derived from an EMBL/GenBank/DDBJ whole genome shotgun (WGS) entry which is preliminary data.</text>
</comment>
<reference evidence="3" key="2">
    <citation type="submission" date="2021-09" db="EMBL/GenBank/DDBJ databases">
        <authorList>
            <person name="Gilroy R."/>
        </authorList>
    </citation>
    <scope>NUCLEOTIDE SEQUENCE</scope>
    <source>
        <strain evidence="3">CHK135-1449</strain>
    </source>
</reference>
<dbReference type="Pfam" id="PF16732">
    <property type="entry name" value="ComP_DUS"/>
    <property type="match status" value="1"/>
</dbReference>
<name>A0A9D2UQE3_ACILW</name>
<dbReference type="NCBIfam" id="TIGR02532">
    <property type="entry name" value="IV_pilin_GFxxxE"/>
    <property type="match status" value="1"/>
</dbReference>
<dbReference type="Proteomes" id="UP000787156">
    <property type="component" value="Unassembled WGS sequence"/>
</dbReference>
<reference evidence="3" key="1">
    <citation type="journal article" date="2021" name="PeerJ">
        <title>Extensive microbial diversity within the chicken gut microbiome revealed by metagenomics and culture.</title>
        <authorList>
            <person name="Gilroy R."/>
            <person name="Ravi A."/>
            <person name="Getino M."/>
            <person name="Pursley I."/>
            <person name="Horton D.L."/>
            <person name="Alikhan N.F."/>
            <person name="Baker D."/>
            <person name="Gharbi K."/>
            <person name="Hall N."/>
            <person name="Watson M."/>
            <person name="Adriaenssens E.M."/>
            <person name="Foster-Nyarko E."/>
            <person name="Jarju S."/>
            <person name="Secka A."/>
            <person name="Antonio M."/>
            <person name="Oren A."/>
            <person name="Chaudhuri R.R."/>
            <person name="La Ragione R."/>
            <person name="Hildebrand F."/>
            <person name="Pallen M.J."/>
        </authorList>
    </citation>
    <scope>NUCLEOTIDE SEQUENCE</scope>
    <source>
        <strain evidence="3">CHK135-1449</strain>
    </source>
</reference>
<evidence type="ECO:0000313" key="4">
    <source>
        <dbReference type="Proteomes" id="UP000787156"/>
    </source>
</evidence>
<dbReference type="EMBL" id="DYWX01000009">
    <property type="protein sequence ID" value="HJF26743.1"/>
    <property type="molecule type" value="Genomic_DNA"/>
</dbReference>
<dbReference type="PANTHER" id="PTHR30093:SF47">
    <property type="entry name" value="TYPE IV PILUS NON-CORE MINOR PILIN PILE"/>
    <property type="match status" value="1"/>
</dbReference>
<evidence type="ECO:0000256" key="2">
    <source>
        <dbReference type="SAM" id="Phobius"/>
    </source>
</evidence>
<evidence type="ECO:0000256" key="1">
    <source>
        <dbReference type="ARBA" id="ARBA00022481"/>
    </source>
</evidence>
<keyword evidence="2" id="KW-0472">Membrane</keyword>
<dbReference type="AlphaFoldDB" id="A0A9D2UQE3"/>
<feature type="transmembrane region" description="Helical" evidence="2">
    <location>
        <begin position="6"/>
        <end position="27"/>
    </location>
</feature>
<sequence length="164" mass="17977">MFRASGFSLIELMVVVVIVAILAAIALPSYERYTVRSARSQAQAEMLKIAEQLENYRGKQLSYAGFKPEYQYGSQTGIVNIPHNTTNNYKYQIQLVDSSDPTKTVEQAITGQGWKMIATPQQNASAALGTSESLMLSSLGVRCMTITLLTVSDNDCGSNAKPWD</sequence>
<keyword evidence="1" id="KW-0488">Methylation</keyword>
<dbReference type="Pfam" id="PF07963">
    <property type="entry name" value="N_methyl"/>
    <property type="match status" value="1"/>
</dbReference>
<dbReference type="PRINTS" id="PR00813">
    <property type="entry name" value="BCTERIALGSPG"/>
</dbReference>
<accession>A0A9D2UQE3</accession>
<dbReference type="GO" id="GO:0015628">
    <property type="term" value="P:protein secretion by the type II secretion system"/>
    <property type="evidence" value="ECO:0007669"/>
    <property type="project" value="InterPro"/>
</dbReference>
<dbReference type="PANTHER" id="PTHR30093">
    <property type="entry name" value="GENERAL SECRETION PATHWAY PROTEIN G"/>
    <property type="match status" value="1"/>
</dbReference>
<dbReference type="GO" id="GO:0043683">
    <property type="term" value="P:type IV pilus assembly"/>
    <property type="evidence" value="ECO:0007669"/>
    <property type="project" value="InterPro"/>
</dbReference>
<evidence type="ECO:0000313" key="3">
    <source>
        <dbReference type="EMBL" id="HJF26743.1"/>
    </source>
</evidence>
<dbReference type="SUPFAM" id="SSF54523">
    <property type="entry name" value="Pili subunits"/>
    <property type="match status" value="1"/>
</dbReference>
<dbReference type="GO" id="GO:0015627">
    <property type="term" value="C:type II protein secretion system complex"/>
    <property type="evidence" value="ECO:0007669"/>
    <property type="project" value="InterPro"/>
</dbReference>
<dbReference type="InterPro" id="IPR000983">
    <property type="entry name" value="Bac_GSPG_pilin"/>
</dbReference>
<protein>
    <submittedName>
        <fullName evidence="3">Prepilin-type N-terminal cleavage/methylation domain-containing protein</fullName>
    </submittedName>
</protein>
<dbReference type="InterPro" id="IPR012902">
    <property type="entry name" value="N_methyl_site"/>
</dbReference>
<dbReference type="InterPro" id="IPR045584">
    <property type="entry name" value="Pilin-like"/>
</dbReference>